<sequence length="226" mass="25812">MAYTRQPLLVTSTNLEQFLVDRLSPTSCTATNVTNHSDSDEPIYYYTLAQNPANLPVLSSYGGPETSRLHSYRSYDDVYSHEYLSKRNTSTPWVSSAFSRESEARRLSAANYQDCYCCSIDHSQNLTTTFQSRPEDVWQTRKAYYEEEVVIVLKDDVECLGFSMSDVIPGNHSASINSILPEFTTDRFQEYFAMFITGHLISQCSLLVISVHRTKMIRKTFEVLSI</sequence>
<proteinExistence type="predicted"/>
<reference evidence="2" key="1">
    <citation type="submission" date="2022-11" db="UniProtKB">
        <authorList>
            <consortium name="WormBaseParasite"/>
        </authorList>
    </citation>
    <scope>IDENTIFICATION</scope>
</reference>
<name>A0A915Q847_9BILA</name>
<dbReference type="AlphaFoldDB" id="A0A915Q847"/>
<evidence type="ECO:0000313" key="1">
    <source>
        <dbReference type="Proteomes" id="UP000887581"/>
    </source>
</evidence>
<organism evidence="1 2">
    <name type="scientific">Setaria digitata</name>
    <dbReference type="NCBI Taxonomy" id="48799"/>
    <lineage>
        <taxon>Eukaryota</taxon>
        <taxon>Metazoa</taxon>
        <taxon>Ecdysozoa</taxon>
        <taxon>Nematoda</taxon>
        <taxon>Chromadorea</taxon>
        <taxon>Rhabditida</taxon>
        <taxon>Spirurina</taxon>
        <taxon>Spiruromorpha</taxon>
        <taxon>Filarioidea</taxon>
        <taxon>Setariidae</taxon>
        <taxon>Setaria</taxon>
    </lineage>
</organism>
<protein>
    <submittedName>
        <fullName evidence="2">Uncharacterized protein</fullName>
    </submittedName>
</protein>
<keyword evidence="1" id="KW-1185">Reference proteome</keyword>
<dbReference type="Proteomes" id="UP000887581">
    <property type="component" value="Unplaced"/>
</dbReference>
<evidence type="ECO:0000313" key="2">
    <source>
        <dbReference type="WBParaSite" id="sdigi.contig95.g4192.t1"/>
    </source>
</evidence>
<dbReference type="WBParaSite" id="sdigi.contig95.g4192.t1">
    <property type="protein sequence ID" value="sdigi.contig95.g4192.t1"/>
    <property type="gene ID" value="sdigi.contig95.g4192"/>
</dbReference>
<accession>A0A915Q847</accession>